<dbReference type="RefSeq" id="WP_407884595.1">
    <property type="nucleotide sequence ID" value="NZ_BQXO01000006.1"/>
</dbReference>
<accession>A0ABQ5JV44</accession>
<protein>
    <submittedName>
        <fullName evidence="5">MarR family transcriptional regulator</fullName>
    </submittedName>
</protein>
<dbReference type="PANTHER" id="PTHR33204">
    <property type="entry name" value="TRANSCRIPTIONAL REGULATOR, MARR FAMILY"/>
    <property type="match status" value="1"/>
</dbReference>
<name>A0ABQ5JV44_9LACO</name>
<dbReference type="SUPFAM" id="SSF46785">
    <property type="entry name" value="Winged helix' DNA-binding domain"/>
    <property type="match status" value="1"/>
</dbReference>
<dbReference type="PROSITE" id="PS51118">
    <property type="entry name" value="HTH_HXLR"/>
    <property type="match status" value="1"/>
</dbReference>
<dbReference type="InterPro" id="IPR002577">
    <property type="entry name" value="HTH_HxlR"/>
</dbReference>
<evidence type="ECO:0000256" key="1">
    <source>
        <dbReference type="ARBA" id="ARBA00023015"/>
    </source>
</evidence>
<dbReference type="Pfam" id="PF01638">
    <property type="entry name" value="HxlR"/>
    <property type="match status" value="1"/>
</dbReference>
<dbReference type="InterPro" id="IPR036390">
    <property type="entry name" value="WH_DNA-bd_sf"/>
</dbReference>
<evidence type="ECO:0000259" key="4">
    <source>
        <dbReference type="PROSITE" id="PS51118"/>
    </source>
</evidence>
<keyword evidence="1" id="KW-0805">Transcription regulation</keyword>
<sequence length="124" mass="13816">MAKIYQLGIEATLAVIGGKWKPLLLCHLGNGPQRPGQLHRKVEGITQKMLTQQLRELEADGIISRKVYAQVPPKVEYSLTEQGKSLGHVLVAMSEWGETTIAQKRANGELIELKNPDYSGYLNY</sequence>
<evidence type="ECO:0000313" key="6">
    <source>
        <dbReference type="Proteomes" id="UP001628078"/>
    </source>
</evidence>
<comment type="caution">
    <text evidence="5">The sequence shown here is derived from an EMBL/GenBank/DDBJ whole genome shotgun (WGS) entry which is preliminary data.</text>
</comment>
<evidence type="ECO:0000256" key="3">
    <source>
        <dbReference type="ARBA" id="ARBA00023163"/>
    </source>
</evidence>
<evidence type="ECO:0000313" key="5">
    <source>
        <dbReference type="EMBL" id="GKT06443.1"/>
    </source>
</evidence>
<organism evidence="5 6">
    <name type="scientific">Furfurilactobacillus curtus</name>
    <dbReference type="NCBI Taxonomy" id="1746200"/>
    <lineage>
        <taxon>Bacteria</taxon>
        <taxon>Bacillati</taxon>
        <taxon>Bacillota</taxon>
        <taxon>Bacilli</taxon>
        <taxon>Lactobacillales</taxon>
        <taxon>Lactobacillaceae</taxon>
        <taxon>Furfurilactobacillus</taxon>
    </lineage>
</organism>
<dbReference type="EMBL" id="BQXO01000006">
    <property type="protein sequence ID" value="GKT06443.1"/>
    <property type="molecule type" value="Genomic_DNA"/>
</dbReference>
<evidence type="ECO:0000256" key="2">
    <source>
        <dbReference type="ARBA" id="ARBA00023125"/>
    </source>
</evidence>
<dbReference type="Proteomes" id="UP001628078">
    <property type="component" value="Unassembled WGS sequence"/>
</dbReference>
<dbReference type="InterPro" id="IPR036388">
    <property type="entry name" value="WH-like_DNA-bd_sf"/>
</dbReference>
<reference evidence="5 6" key="1">
    <citation type="submission" date="2022-03" db="EMBL/GenBank/DDBJ databases">
        <title>Draft genome sequence of Furfurilactobacillus curtus JCM 31185.</title>
        <authorList>
            <person name="Suzuki S."/>
            <person name="Endo A."/>
            <person name="Kajikawa A."/>
        </authorList>
    </citation>
    <scope>NUCLEOTIDE SEQUENCE [LARGE SCALE GENOMIC DNA]</scope>
    <source>
        <strain evidence="5 6">JCM 31185</strain>
    </source>
</reference>
<keyword evidence="6" id="KW-1185">Reference proteome</keyword>
<proteinExistence type="predicted"/>
<keyword evidence="3" id="KW-0804">Transcription</keyword>
<dbReference type="Gene3D" id="1.10.10.10">
    <property type="entry name" value="Winged helix-like DNA-binding domain superfamily/Winged helix DNA-binding domain"/>
    <property type="match status" value="1"/>
</dbReference>
<keyword evidence="2" id="KW-0238">DNA-binding</keyword>
<dbReference type="PANTHER" id="PTHR33204:SF29">
    <property type="entry name" value="TRANSCRIPTIONAL REGULATOR"/>
    <property type="match status" value="1"/>
</dbReference>
<gene>
    <name evidence="5" type="primary">yddC</name>
    <name evidence="5" type="ORF">JCM31185_17300</name>
</gene>
<feature type="domain" description="HTH hxlR-type" evidence="4">
    <location>
        <begin position="7"/>
        <end position="105"/>
    </location>
</feature>